<evidence type="ECO:0000313" key="1">
    <source>
        <dbReference type="EMBL" id="SES94980.1"/>
    </source>
</evidence>
<evidence type="ECO:0000313" key="2">
    <source>
        <dbReference type="Proteomes" id="UP000199568"/>
    </source>
</evidence>
<dbReference type="EMBL" id="FOHU01000003">
    <property type="protein sequence ID" value="SES94980.1"/>
    <property type="molecule type" value="Genomic_DNA"/>
</dbReference>
<name>A0A1I0AL13_9FIRM</name>
<dbReference type="Proteomes" id="UP000199568">
    <property type="component" value="Unassembled WGS sequence"/>
</dbReference>
<protein>
    <submittedName>
        <fullName evidence="1">Uncharacterized protein</fullName>
    </submittedName>
</protein>
<sequence>MKFVVDEGLDQQFEEVTVDYIKNWFNKQFIVSLKYGSSC</sequence>
<proteinExistence type="predicted"/>
<gene>
    <name evidence="1" type="ORF">SAMN05660297_00974</name>
</gene>
<organism evidence="1 2">
    <name type="scientific">Natronincola peptidivorans</name>
    <dbReference type="NCBI Taxonomy" id="426128"/>
    <lineage>
        <taxon>Bacteria</taxon>
        <taxon>Bacillati</taxon>
        <taxon>Bacillota</taxon>
        <taxon>Clostridia</taxon>
        <taxon>Peptostreptococcales</taxon>
        <taxon>Natronincolaceae</taxon>
        <taxon>Natronincola</taxon>
    </lineage>
</organism>
<accession>A0A1I0AL13</accession>
<keyword evidence="2" id="KW-1185">Reference proteome</keyword>
<dbReference type="AlphaFoldDB" id="A0A1I0AL13"/>
<reference evidence="1 2" key="1">
    <citation type="submission" date="2016-10" db="EMBL/GenBank/DDBJ databases">
        <authorList>
            <person name="de Groot N.N."/>
        </authorList>
    </citation>
    <scope>NUCLEOTIDE SEQUENCE [LARGE SCALE GENOMIC DNA]</scope>
    <source>
        <strain evidence="1 2">DSM 18979</strain>
    </source>
</reference>